<dbReference type="RefSeq" id="WP_191189840.1">
    <property type="nucleotide sequence ID" value="NZ_JACWMY010000007.1"/>
</dbReference>
<accession>A0ABR7WUH5</accession>
<keyword evidence="2" id="KW-1185">Reference proteome</keyword>
<evidence type="ECO:0000313" key="2">
    <source>
        <dbReference type="Proteomes" id="UP000606600"/>
    </source>
</evidence>
<dbReference type="Proteomes" id="UP000606600">
    <property type="component" value="Unassembled WGS sequence"/>
</dbReference>
<proteinExistence type="predicted"/>
<protein>
    <submittedName>
        <fullName evidence="1">Uncharacterized protein</fullName>
    </submittedName>
</protein>
<sequence length="176" mass="18875">MATSCQKDQGDKSVEQKKAVAAADSALAATPATNFLASSGTLTLNVQDSTYTFNAAEDSVAFVNISVGENRYFGITAINKAHTMSFAISSKGTAAADVTKGVEGSQLLLRPDALHIKQYSLTQFTESGDAGVLDLQRYRQDSVLAKGTFFTFLAHDDKADSPFYRVEGSFNLKLKQ</sequence>
<dbReference type="EMBL" id="JACWMY010000007">
    <property type="protein sequence ID" value="MBD1365182.1"/>
    <property type="molecule type" value="Genomic_DNA"/>
</dbReference>
<name>A0ABR7WUH5_9SPHI</name>
<comment type="caution">
    <text evidence="1">The sequence shown here is derived from an EMBL/GenBank/DDBJ whole genome shotgun (WGS) entry which is preliminary data.</text>
</comment>
<organism evidence="1 2">
    <name type="scientific">Mucilaginibacter pankratovii</name>
    <dbReference type="NCBI Taxonomy" id="2772110"/>
    <lineage>
        <taxon>Bacteria</taxon>
        <taxon>Pseudomonadati</taxon>
        <taxon>Bacteroidota</taxon>
        <taxon>Sphingobacteriia</taxon>
        <taxon>Sphingobacteriales</taxon>
        <taxon>Sphingobacteriaceae</taxon>
        <taxon>Mucilaginibacter</taxon>
    </lineage>
</organism>
<gene>
    <name evidence="1" type="ORF">IDJ77_15305</name>
</gene>
<reference evidence="1 2" key="1">
    <citation type="submission" date="2020-09" db="EMBL/GenBank/DDBJ databases">
        <title>Novel species of Mucilaginibacter isolated from a glacier on the Tibetan Plateau.</title>
        <authorList>
            <person name="Liu Q."/>
            <person name="Xin Y.-H."/>
        </authorList>
    </citation>
    <scope>NUCLEOTIDE SEQUENCE [LARGE SCALE GENOMIC DNA]</scope>
    <source>
        <strain evidence="1 2">ZT4R22</strain>
    </source>
</reference>
<evidence type="ECO:0000313" key="1">
    <source>
        <dbReference type="EMBL" id="MBD1365182.1"/>
    </source>
</evidence>